<evidence type="ECO:0000313" key="2">
    <source>
        <dbReference type="EMBL" id="WOO85889.1"/>
    </source>
</evidence>
<dbReference type="RefSeq" id="XP_062631915.1">
    <property type="nucleotide sequence ID" value="XM_062775931.1"/>
</dbReference>
<reference evidence="2" key="1">
    <citation type="submission" date="2023-10" db="EMBL/GenBank/DDBJ databases">
        <authorList>
            <person name="Noh H."/>
        </authorList>
    </citation>
    <scope>NUCLEOTIDE SEQUENCE</scope>
    <source>
        <strain evidence="2">DUCC4014</strain>
    </source>
</reference>
<organism evidence="2 3">
    <name type="scientific">Vanrija pseudolonga</name>
    <dbReference type="NCBI Taxonomy" id="143232"/>
    <lineage>
        <taxon>Eukaryota</taxon>
        <taxon>Fungi</taxon>
        <taxon>Dikarya</taxon>
        <taxon>Basidiomycota</taxon>
        <taxon>Agaricomycotina</taxon>
        <taxon>Tremellomycetes</taxon>
        <taxon>Trichosporonales</taxon>
        <taxon>Trichosporonaceae</taxon>
        <taxon>Vanrija</taxon>
    </lineage>
</organism>
<dbReference type="GeneID" id="87812538"/>
<name>A0AAF1BRH5_9TREE</name>
<protein>
    <recommendedName>
        <fullName evidence="4">Hydrophobin</fullName>
    </recommendedName>
</protein>
<feature type="chain" id="PRO_5042235042" description="Hydrophobin" evidence="1">
    <location>
        <begin position="20"/>
        <end position="282"/>
    </location>
</feature>
<evidence type="ECO:0000256" key="1">
    <source>
        <dbReference type="SAM" id="SignalP"/>
    </source>
</evidence>
<gene>
    <name evidence="2" type="ORF">LOC62_07G009375</name>
</gene>
<dbReference type="PANTHER" id="PTHR34862:SF1">
    <property type="entry name" value="SPARK DOMAIN-CONTAINING PROTEIN"/>
    <property type="match status" value="1"/>
</dbReference>
<dbReference type="Proteomes" id="UP000827549">
    <property type="component" value="Chromosome 7"/>
</dbReference>
<proteinExistence type="predicted"/>
<evidence type="ECO:0008006" key="4">
    <source>
        <dbReference type="Google" id="ProtNLM"/>
    </source>
</evidence>
<keyword evidence="3" id="KW-1185">Reference proteome</keyword>
<keyword evidence="1" id="KW-0732">Signal</keyword>
<dbReference type="AlphaFoldDB" id="A0AAF1BRH5"/>
<sequence>MVRTSTLLAAAVAAGVASAQINIPGISNQCASGVVGLALGPLSCLQLTGLVPLLSDSGSIIPGLTSYLGNLCPPGPVCTPDNLASAKTAVDANCAADANSGNGTGQILITVVDGVLAHYPEFFAGICAKNTTTNKYCVPELLQTIQDETKQNVTLEFLGGLISGNATTLNTLAPLGASGHVCTGCLATLYYELDKANVSITTSTPGAALKGQCGANFGASVPSGVAVGGANASTSGAAGASSSAPAPSASNKPSGAATGALTPLVLAGVSVLSVVVGAAAVL</sequence>
<evidence type="ECO:0000313" key="3">
    <source>
        <dbReference type="Proteomes" id="UP000827549"/>
    </source>
</evidence>
<dbReference type="PANTHER" id="PTHR34862">
    <property type="entry name" value="SPARK DOMAIN-CONTAINING PROTEIN"/>
    <property type="match status" value="1"/>
</dbReference>
<feature type="signal peptide" evidence="1">
    <location>
        <begin position="1"/>
        <end position="19"/>
    </location>
</feature>
<accession>A0AAF1BRH5</accession>
<dbReference type="EMBL" id="CP086720">
    <property type="protein sequence ID" value="WOO85889.1"/>
    <property type="molecule type" value="Genomic_DNA"/>
</dbReference>